<reference evidence="1" key="1">
    <citation type="submission" date="2023-05" db="EMBL/GenBank/DDBJ databases">
        <title>Nepenthes gracilis genome sequencing.</title>
        <authorList>
            <person name="Fukushima K."/>
        </authorList>
    </citation>
    <scope>NUCLEOTIDE SEQUENCE</scope>
    <source>
        <strain evidence="1">SING2019-196</strain>
    </source>
</reference>
<comment type="caution">
    <text evidence="1">The sequence shown here is derived from an EMBL/GenBank/DDBJ whole genome shotgun (WGS) entry which is preliminary data.</text>
</comment>
<sequence length="260" mass="30360">MEATFFSHVQLIFLLRMVMKMQTYQACHRYYLSHTCHNKMHIVIYSIHVMFQYFVSDAEFSYFLYILLEIVHGSSIDCHINCEFKFAILAMLQWMGGSRRKVTTSRKSTQKRQKQFFEQRKRRQQQQMTMVMENYADRLNNCNQHQENNRSLDILSLLNVPKVSEECRSICPRELNASPLNCCMTEDMPQLATDKFTPANSLESTRLGTLSSCQVENVSPERLPLGASNSSKYAYMERVNNLKDCNIASSHRHCRVAHPC</sequence>
<dbReference type="PANTHER" id="PTHR37722:SF2">
    <property type="entry name" value="OS01G0167700 PROTEIN"/>
    <property type="match status" value="1"/>
</dbReference>
<dbReference type="AlphaFoldDB" id="A0AAD3P3V4"/>
<dbReference type="PANTHER" id="PTHR37722">
    <property type="entry name" value="OS01G0167700 PROTEIN"/>
    <property type="match status" value="1"/>
</dbReference>
<accession>A0AAD3P3V4</accession>
<evidence type="ECO:0000313" key="2">
    <source>
        <dbReference type="Proteomes" id="UP001279734"/>
    </source>
</evidence>
<evidence type="ECO:0000313" key="1">
    <source>
        <dbReference type="EMBL" id="GMG98164.1"/>
    </source>
</evidence>
<dbReference type="EMBL" id="BSYO01000001">
    <property type="protein sequence ID" value="GMG98164.1"/>
    <property type="molecule type" value="Genomic_DNA"/>
</dbReference>
<name>A0AAD3P3V4_NEPGR</name>
<organism evidence="1 2">
    <name type="scientific">Nepenthes gracilis</name>
    <name type="common">Slender pitcher plant</name>
    <dbReference type="NCBI Taxonomy" id="150966"/>
    <lineage>
        <taxon>Eukaryota</taxon>
        <taxon>Viridiplantae</taxon>
        <taxon>Streptophyta</taxon>
        <taxon>Embryophyta</taxon>
        <taxon>Tracheophyta</taxon>
        <taxon>Spermatophyta</taxon>
        <taxon>Magnoliopsida</taxon>
        <taxon>eudicotyledons</taxon>
        <taxon>Gunneridae</taxon>
        <taxon>Pentapetalae</taxon>
        <taxon>Caryophyllales</taxon>
        <taxon>Nepenthaceae</taxon>
        <taxon>Nepenthes</taxon>
    </lineage>
</organism>
<proteinExistence type="predicted"/>
<gene>
    <name evidence="1" type="ORF">Nepgr_000004</name>
</gene>
<protein>
    <submittedName>
        <fullName evidence="1">Uncharacterized protein</fullName>
    </submittedName>
</protein>
<keyword evidence="2" id="KW-1185">Reference proteome</keyword>
<dbReference type="Proteomes" id="UP001279734">
    <property type="component" value="Unassembled WGS sequence"/>
</dbReference>